<dbReference type="Pfam" id="PF03780">
    <property type="entry name" value="Asp23"/>
    <property type="match status" value="1"/>
</dbReference>
<proteinExistence type="inferred from homology"/>
<sequence>MAEDNSILLANKEPNLGQIRIAPEVIEIIIGIAASQVEGVYSMQGSFANNVSEFFGRKSHSKGVHLENSADGIIVDLYAFLDYGVSVPKVAVAIQDKVVQQVLFMTGLKLQTVNVHIEGVISQKEEQVVDPDNIFAEDNGDEQ</sequence>
<evidence type="ECO:0000256" key="1">
    <source>
        <dbReference type="ARBA" id="ARBA00005721"/>
    </source>
</evidence>
<comment type="similarity">
    <text evidence="1">Belongs to the asp23 family.</text>
</comment>
<dbReference type="GeneID" id="89599595"/>
<evidence type="ECO:0000313" key="3">
    <source>
        <dbReference type="Proteomes" id="UP000510886"/>
    </source>
</evidence>
<dbReference type="PANTHER" id="PTHR34297:SF1">
    <property type="entry name" value="ASP23_GLS24 FAMILY ENVELOPE STRESS RESPONSE PROTEIN"/>
    <property type="match status" value="1"/>
</dbReference>
<dbReference type="RefSeq" id="WP_009554640.1">
    <property type="nucleotide sequence ID" value="NZ_CALVCX010000059.1"/>
</dbReference>
<protein>
    <submittedName>
        <fullName evidence="2">Asp23/Gls24 family envelope stress response protein</fullName>
    </submittedName>
</protein>
<organism evidence="2 3">
    <name type="scientific">Ligilactobacillus saerimneri</name>
    <dbReference type="NCBI Taxonomy" id="228229"/>
    <lineage>
        <taxon>Bacteria</taxon>
        <taxon>Bacillati</taxon>
        <taxon>Bacillota</taxon>
        <taxon>Bacilli</taxon>
        <taxon>Lactobacillales</taxon>
        <taxon>Lactobacillaceae</taxon>
        <taxon>Ligilactobacillus</taxon>
    </lineage>
</organism>
<gene>
    <name evidence="2" type="ORF">GTO87_04080</name>
</gene>
<dbReference type="Proteomes" id="UP000510886">
    <property type="component" value="Chromosome"/>
</dbReference>
<accession>A0A7H9EJH2</accession>
<name>A0A7H9EJH2_9LACO</name>
<dbReference type="KEGG" id="lsw:GTO87_04080"/>
<evidence type="ECO:0000313" key="2">
    <source>
        <dbReference type="EMBL" id="QLL77850.1"/>
    </source>
</evidence>
<dbReference type="AlphaFoldDB" id="A0A7H9EJH2"/>
<reference evidence="2 3" key="1">
    <citation type="submission" date="2020-01" db="EMBL/GenBank/DDBJ databases">
        <title>Complete and circular genome sequences of six lactobacillus isolates from horses.</title>
        <authorList>
            <person name="Hassan H.M."/>
        </authorList>
    </citation>
    <scope>NUCLEOTIDE SEQUENCE [LARGE SCALE GENOMIC DNA]</scope>
    <source>
        <strain evidence="2 3">1A</strain>
    </source>
</reference>
<dbReference type="EMBL" id="CP047418">
    <property type="protein sequence ID" value="QLL77850.1"/>
    <property type="molecule type" value="Genomic_DNA"/>
</dbReference>
<dbReference type="PANTHER" id="PTHR34297">
    <property type="entry name" value="HYPOTHETICAL CYTOSOLIC PROTEIN-RELATED"/>
    <property type="match status" value="1"/>
</dbReference>
<dbReference type="InterPro" id="IPR005531">
    <property type="entry name" value="Asp23"/>
</dbReference>